<dbReference type="EMBL" id="JAOQJX010000008">
    <property type="protein sequence ID" value="MCU6747354.1"/>
    <property type="molecule type" value="Genomic_DNA"/>
</dbReference>
<reference evidence="1 2" key="1">
    <citation type="journal article" date="2021" name="ISME Commun">
        <title>Automated analysis of genomic sequences facilitates high-throughput and comprehensive description of bacteria.</title>
        <authorList>
            <person name="Hitch T.C.A."/>
        </authorList>
    </citation>
    <scope>NUCLEOTIDE SEQUENCE [LARGE SCALE GENOMIC DNA]</scope>
    <source>
        <strain evidence="1 2">H2_18</strain>
    </source>
</reference>
<gene>
    <name evidence="1" type="ORF">OCV51_06750</name>
</gene>
<organism evidence="1 2">
    <name type="scientific">Faecalicatena acetigenes</name>
    <dbReference type="NCBI Taxonomy" id="2981790"/>
    <lineage>
        <taxon>Bacteria</taxon>
        <taxon>Bacillati</taxon>
        <taxon>Bacillota</taxon>
        <taxon>Clostridia</taxon>
        <taxon>Lachnospirales</taxon>
        <taxon>Lachnospiraceae</taxon>
        <taxon>Faecalicatena</taxon>
    </lineage>
</organism>
<dbReference type="RefSeq" id="WP_059066802.1">
    <property type="nucleotide sequence ID" value="NZ_JAOQJX010000008.1"/>
</dbReference>
<sequence>MEEKDRQRMEKEYNRLEQWIVKLERMKNPENMESIFFRPEEAHELEDLIKRGNRRLCKIGKRLGMPEEPGPPWFMFYDMITNSIKEYLPYKYQDYEVCIKTVEIEGQKFDVMKLWKEDDPKLPMLPIKEYENQVADGADGYCILGRMASDYKKLIHPVKKYQRER</sequence>
<proteinExistence type="predicted"/>
<dbReference type="Proteomes" id="UP001652394">
    <property type="component" value="Unassembled WGS sequence"/>
</dbReference>
<comment type="caution">
    <text evidence="1">The sequence shown here is derived from an EMBL/GenBank/DDBJ whole genome shotgun (WGS) entry which is preliminary data.</text>
</comment>
<evidence type="ECO:0000313" key="1">
    <source>
        <dbReference type="EMBL" id="MCU6747354.1"/>
    </source>
</evidence>
<accession>A0ABT2TCB1</accession>
<evidence type="ECO:0000313" key="2">
    <source>
        <dbReference type="Proteomes" id="UP001652394"/>
    </source>
</evidence>
<name>A0ABT2TCB1_9FIRM</name>
<protein>
    <submittedName>
        <fullName evidence="1">Uncharacterized protein</fullName>
    </submittedName>
</protein>
<keyword evidence="2" id="KW-1185">Reference proteome</keyword>